<keyword evidence="4" id="KW-0653">Protein transport</keyword>
<proteinExistence type="predicted"/>
<evidence type="ECO:0000256" key="6">
    <source>
        <dbReference type="ARBA" id="ARBA00023132"/>
    </source>
</evidence>
<dbReference type="SUPFAM" id="SSF50729">
    <property type="entry name" value="PH domain-like"/>
    <property type="match status" value="1"/>
</dbReference>
<evidence type="ECO:0000256" key="7">
    <source>
        <dbReference type="ARBA" id="ARBA00023242"/>
    </source>
</evidence>
<protein>
    <recommendedName>
        <fullName evidence="9">RanBD1 domain-containing protein</fullName>
    </recommendedName>
</protein>
<keyword evidence="7" id="KW-0539">Nucleus</keyword>
<keyword evidence="5" id="KW-0811">Translocation</keyword>
<name>A0AAV1S3M7_9ROSI</name>
<dbReference type="Pfam" id="PF00638">
    <property type="entry name" value="Ran_BP1"/>
    <property type="match status" value="1"/>
</dbReference>
<reference evidence="10 11" key="1">
    <citation type="submission" date="2024-01" db="EMBL/GenBank/DDBJ databases">
        <authorList>
            <person name="Waweru B."/>
        </authorList>
    </citation>
    <scope>NUCLEOTIDE SEQUENCE [LARGE SCALE GENOMIC DNA]</scope>
</reference>
<evidence type="ECO:0000256" key="2">
    <source>
        <dbReference type="ARBA" id="ARBA00022448"/>
    </source>
</evidence>
<evidence type="ECO:0000313" key="11">
    <source>
        <dbReference type="Proteomes" id="UP001314170"/>
    </source>
</evidence>
<feature type="compositionally biased region" description="Basic and acidic residues" evidence="8">
    <location>
        <begin position="190"/>
        <end position="253"/>
    </location>
</feature>
<keyword evidence="3" id="KW-0509">mRNA transport</keyword>
<keyword evidence="6" id="KW-0906">Nuclear pore complex</keyword>
<accession>A0AAV1S3M7</accession>
<dbReference type="InterPro" id="IPR011993">
    <property type="entry name" value="PH-like_dom_sf"/>
</dbReference>
<dbReference type="CDD" id="cd13179">
    <property type="entry name" value="RanBD_RanBP1"/>
    <property type="match status" value="1"/>
</dbReference>
<comment type="caution">
    <text evidence="10">The sequence shown here is derived from an EMBL/GenBank/DDBJ whole genome shotgun (WGS) entry which is preliminary data.</text>
</comment>
<dbReference type="GO" id="GO:0006913">
    <property type="term" value="P:nucleocytoplasmic transport"/>
    <property type="evidence" value="ECO:0007669"/>
    <property type="project" value="InterPro"/>
</dbReference>
<dbReference type="InterPro" id="IPR045255">
    <property type="entry name" value="RanBP1-like"/>
</dbReference>
<dbReference type="PANTHER" id="PTHR23138:SF170">
    <property type="entry name" value="RANBD1 DOMAIN-CONTAINING PROTEIN"/>
    <property type="match status" value="1"/>
</dbReference>
<dbReference type="InterPro" id="IPR000156">
    <property type="entry name" value="Ran_bind_dom"/>
</dbReference>
<keyword evidence="11" id="KW-1185">Reference proteome</keyword>
<evidence type="ECO:0000256" key="4">
    <source>
        <dbReference type="ARBA" id="ARBA00022927"/>
    </source>
</evidence>
<feature type="region of interest" description="Disordered" evidence="8">
    <location>
        <begin position="1"/>
        <end position="44"/>
    </location>
</feature>
<dbReference type="GO" id="GO:0005737">
    <property type="term" value="C:cytoplasm"/>
    <property type="evidence" value="ECO:0007669"/>
    <property type="project" value="TreeGrafter"/>
</dbReference>
<dbReference type="GO" id="GO:0005643">
    <property type="term" value="C:nuclear pore"/>
    <property type="evidence" value="ECO:0007669"/>
    <property type="project" value="UniProtKB-SubCell"/>
</dbReference>
<evidence type="ECO:0000256" key="3">
    <source>
        <dbReference type="ARBA" id="ARBA00022816"/>
    </source>
</evidence>
<keyword evidence="2" id="KW-0813">Transport</keyword>
<dbReference type="Proteomes" id="UP001314170">
    <property type="component" value="Unassembled WGS sequence"/>
</dbReference>
<dbReference type="PROSITE" id="PS50196">
    <property type="entry name" value="RANBD1"/>
    <property type="match status" value="1"/>
</dbReference>
<dbReference type="SMART" id="SM00160">
    <property type="entry name" value="RanBD"/>
    <property type="match status" value="1"/>
</dbReference>
<evidence type="ECO:0000313" key="10">
    <source>
        <dbReference type="EMBL" id="CAK7343858.1"/>
    </source>
</evidence>
<dbReference type="InterPro" id="IPR045256">
    <property type="entry name" value="RanBP1_RanBD"/>
</dbReference>
<dbReference type="GO" id="GO:0005096">
    <property type="term" value="F:GTPase activator activity"/>
    <property type="evidence" value="ECO:0007669"/>
    <property type="project" value="TreeGrafter"/>
</dbReference>
<feature type="region of interest" description="Disordered" evidence="8">
    <location>
        <begin position="172"/>
        <end position="253"/>
    </location>
</feature>
<evidence type="ECO:0000256" key="5">
    <source>
        <dbReference type="ARBA" id="ARBA00023010"/>
    </source>
</evidence>
<feature type="compositionally biased region" description="Basic and acidic residues" evidence="8">
    <location>
        <begin position="11"/>
        <end position="22"/>
    </location>
</feature>
<dbReference type="PANTHER" id="PTHR23138">
    <property type="entry name" value="RAN BINDING PROTEIN"/>
    <property type="match status" value="1"/>
</dbReference>
<dbReference type="EMBL" id="CAWUPB010001160">
    <property type="protein sequence ID" value="CAK7343858.1"/>
    <property type="molecule type" value="Genomic_DNA"/>
</dbReference>
<dbReference type="FunFam" id="2.30.29.30:FF:000245">
    <property type="entry name" value="Ran-binding protein 1 b"/>
    <property type="match status" value="1"/>
</dbReference>
<evidence type="ECO:0000259" key="9">
    <source>
        <dbReference type="PROSITE" id="PS50196"/>
    </source>
</evidence>
<comment type="subcellular location">
    <subcellularLocation>
        <location evidence="1">Nucleus</location>
        <location evidence="1">Nuclear pore complex</location>
    </subcellularLocation>
</comment>
<feature type="domain" description="RanBD1" evidence="9">
    <location>
        <begin position="41"/>
        <end position="176"/>
    </location>
</feature>
<dbReference type="GO" id="GO:0051028">
    <property type="term" value="P:mRNA transport"/>
    <property type="evidence" value="ECO:0007669"/>
    <property type="project" value="UniProtKB-KW"/>
</dbReference>
<evidence type="ECO:0000256" key="1">
    <source>
        <dbReference type="ARBA" id="ARBA00004567"/>
    </source>
</evidence>
<sequence>MASSVSSAASEPEHNTKEKEVEAENATTTGAVAEDEDTGAQVAPIVKLEEVAVTTGEEDEDSLLDLKAKLYRFDKEGNQWKERGVGTVKLLKHKKSAKVRLVFRQSKTLKICANHLVLPTINVQEHHGNDKSCLWHAADFADGELKDELFCIRFPSVENCKNFKETVEEVAESQGRKEDSEDAADAAAGHLEKLSVGDTKTEEKEKEELPVAAKEVSETIADKAKEDGEKKVETAADEAKEDGEKKDEPASSA</sequence>
<feature type="compositionally biased region" description="Low complexity" evidence="8">
    <location>
        <begin position="1"/>
        <end position="10"/>
    </location>
</feature>
<gene>
    <name evidence="10" type="ORF">DCAF_LOCUS17526</name>
</gene>
<organism evidence="10 11">
    <name type="scientific">Dovyalis caffra</name>
    <dbReference type="NCBI Taxonomy" id="77055"/>
    <lineage>
        <taxon>Eukaryota</taxon>
        <taxon>Viridiplantae</taxon>
        <taxon>Streptophyta</taxon>
        <taxon>Embryophyta</taxon>
        <taxon>Tracheophyta</taxon>
        <taxon>Spermatophyta</taxon>
        <taxon>Magnoliopsida</taxon>
        <taxon>eudicotyledons</taxon>
        <taxon>Gunneridae</taxon>
        <taxon>Pentapetalae</taxon>
        <taxon>rosids</taxon>
        <taxon>fabids</taxon>
        <taxon>Malpighiales</taxon>
        <taxon>Salicaceae</taxon>
        <taxon>Flacourtieae</taxon>
        <taxon>Dovyalis</taxon>
    </lineage>
</organism>
<dbReference type="Gene3D" id="2.30.29.30">
    <property type="entry name" value="Pleckstrin-homology domain (PH domain)/Phosphotyrosine-binding domain (PTB)"/>
    <property type="match status" value="1"/>
</dbReference>
<evidence type="ECO:0000256" key="8">
    <source>
        <dbReference type="SAM" id="MobiDB-lite"/>
    </source>
</evidence>
<dbReference type="GO" id="GO:0015031">
    <property type="term" value="P:protein transport"/>
    <property type="evidence" value="ECO:0007669"/>
    <property type="project" value="UniProtKB-KW"/>
</dbReference>
<dbReference type="AlphaFoldDB" id="A0AAV1S3M7"/>